<name>A0A5E4ZUI0_9BURK</name>
<sequence length="357" mass="36515">MQEDIDMGEPNGSMKRVGAVRPDAVEPEETNGTFDGTGTTTVNELNKTSDDANPPRGFNTRRRDAERSTANLSVRDATKRAATAVLTTLGRVVGMVMGTALLVAGCAAPAPSASLARFDLGPPSMPALALVGTDVQNNGRGASMSGDTTGANGVNGVNAPASGVAAAGTAQLSPLKVVVNAPSWLDSDMIYYRLPASEGDQARVYANSRWLSSPARLFGDRLRAALAVDRIVLAAGDPTAAPAVRVDIEEFAQYFDSTSASHGVVQVRATLFDGPKLLAQTTLRGQAPAATADAAGGAKALATASDSVQRQLIQWLAGRVPAPSATTRAPAQTRAIPAATSSALPPSSGARAAAPSR</sequence>
<dbReference type="EMBL" id="CABPSQ010000002">
    <property type="protein sequence ID" value="VVE64478.1"/>
    <property type="molecule type" value="Genomic_DNA"/>
</dbReference>
<dbReference type="Gene3D" id="3.40.50.10610">
    <property type="entry name" value="ABC-type transport auxiliary lipoprotein component"/>
    <property type="match status" value="1"/>
</dbReference>
<dbReference type="AlphaFoldDB" id="A0A5E4ZUI0"/>
<dbReference type="InterPro" id="IPR005586">
    <property type="entry name" value="ABC_trans_aux"/>
</dbReference>
<protein>
    <submittedName>
        <fullName evidence="3">ABC transporter</fullName>
    </submittedName>
</protein>
<dbReference type="Pfam" id="PF03886">
    <property type="entry name" value="ABC_trans_aux"/>
    <property type="match status" value="1"/>
</dbReference>
<gene>
    <name evidence="3" type="ORF">PCA31118_01618</name>
</gene>
<evidence type="ECO:0000313" key="4">
    <source>
        <dbReference type="Proteomes" id="UP000414136"/>
    </source>
</evidence>
<keyword evidence="4" id="KW-1185">Reference proteome</keyword>
<proteinExistence type="predicted"/>
<dbReference type="OrthoDB" id="5568302at2"/>
<feature type="domain" description="ABC-type transport auxiliary lipoprotein component" evidence="2">
    <location>
        <begin position="179"/>
        <end position="311"/>
    </location>
</feature>
<dbReference type="SUPFAM" id="SSF159594">
    <property type="entry name" value="XCC0632-like"/>
    <property type="match status" value="1"/>
</dbReference>
<feature type="region of interest" description="Disordered" evidence="1">
    <location>
        <begin position="322"/>
        <end position="357"/>
    </location>
</feature>
<feature type="compositionally biased region" description="Low complexity" evidence="1">
    <location>
        <begin position="335"/>
        <end position="357"/>
    </location>
</feature>
<feature type="compositionally biased region" description="Low complexity" evidence="1">
    <location>
        <begin position="30"/>
        <end position="41"/>
    </location>
</feature>
<organism evidence="3 4">
    <name type="scientific">Pandoraea captiosa</name>
    <dbReference type="NCBI Taxonomy" id="2508302"/>
    <lineage>
        <taxon>Bacteria</taxon>
        <taxon>Pseudomonadati</taxon>
        <taxon>Pseudomonadota</taxon>
        <taxon>Betaproteobacteria</taxon>
        <taxon>Burkholderiales</taxon>
        <taxon>Burkholderiaceae</taxon>
        <taxon>Pandoraea</taxon>
    </lineage>
</organism>
<reference evidence="3 4" key="1">
    <citation type="submission" date="2019-08" db="EMBL/GenBank/DDBJ databases">
        <authorList>
            <person name="Peeters C."/>
        </authorList>
    </citation>
    <scope>NUCLEOTIDE SEQUENCE [LARGE SCALE GENOMIC DNA]</scope>
    <source>
        <strain evidence="3 4">LMG 31118</strain>
    </source>
</reference>
<evidence type="ECO:0000259" key="2">
    <source>
        <dbReference type="Pfam" id="PF03886"/>
    </source>
</evidence>
<accession>A0A5E4ZUI0</accession>
<evidence type="ECO:0000313" key="3">
    <source>
        <dbReference type="EMBL" id="VVE64478.1"/>
    </source>
</evidence>
<feature type="region of interest" description="Disordered" evidence="1">
    <location>
        <begin position="1"/>
        <end position="70"/>
    </location>
</feature>
<evidence type="ECO:0000256" key="1">
    <source>
        <dbReference type="SAM" id="MobiDB-lite"/>
    </source>
</evidence>
<dbReference type="Proteomes" id="UP000414136">
    <property type="component" value="Unassembled WGS sequence"/>
</dbReference>